<name>A0AC60P9B7_IXOPE</name>
<dbReference type="EMBL" id="JABSTQ010011020">
    <property type="protein sequence ID" value="KAG0415847.1"/>
    <property type="molecule type" value="Genomic_DNA"/>
</dbReference>
<evidence type="ECO:0000313" key="1">
    <source>
        <dbReference type="EMBL" id="KAG0415847.1"/>
    </source>
</evidence>
<comment type="caution">
    <text evidence="1">The sequence shown here is derived from an EMBL/GenBank/DDBJ whole genome shotgun (WGS) entry which is preliminary data.</text>
</comment>
<reference evidence="1 2" key="1">
    <citation type="journal article" date="2020" name="Cell">
        <title>Large-Scale Comparative Analyses of Tick Genomes Elucidate Their Genetic Diversity and Vector Capacities.</title>
        <authorList>
            <consortium name="Tick Genome and Microbiome Consortium (TIGMIC)"/>
            <person name="Jia N."/>
            <person name="Wang J."/>
            <person name="Shi W."/>
            <person name="Du L."/>
            <person name="Sun Y."/>
            <person name="Zhan W."/>
            <person name="Jiang J.F."/>
            <person name="Wang Q."/>
            <person name="Zhang B."/>
            <person name="Ji P."/>
            <person name="Bell-Sakyi L."/>
            <person name="Cui X.M."/>
            <person name="Yuan T.T."/>
            <person name="Jiang B.G."/>
            <person name="Yang W.F."/>
            <person name="Lam T.T."/>
            <person name="Chang Q.C."/>
            <person name="Ding S.J."/>
            <person name="Wang X.J."/>
            <person name="Zhu J.G."/>
            <person name="Ruan X.D."/>
            <person name="Zhao L."/>
            <person name="Wei J.T."/>
            <person name="Ye R.Z."/>
            <person name="Que T.C."/>
            <person name="Du C.H."/>
            <person name="Zhou Y.H."/>
            <person name="Cheng J.X."/>
            <person name="Dai P.F."/>
            <person name="Guo W.B."/>
            <person name="Han X.H."/>
            <person name="Huang E.J."/>
            <person name="Li L.F."/>
            <person name="Wei W."/>
            <person name="Gao Y.C."/>
            <person name="Liu J.Z."/>
            <person name="Shao H.Z."/>
            <person name="Wang X."/>
            <person name="Wang C.C."/>
            <person name="Yang T.C."/>
            <person name="Huo Q.B."/>
            <person name="Li W."/>
            <person name="Chen H.Y."/>
            <person name="Chen S.E."/>
            <person name="Zhou L.G."/>
            <person name="Ni X.B."/>
            <person name="Tian J.H."/>
            <person name="Sheng Y."/>
            <person name="Liu T."/>
            <person name="Pan Y.S."/>
            <person name="Xia L.Y."/>
            <person name="Li J."/>
            <person name="Zhao F."/>
            <person name="Cao W.C."/>
        </authorList>
    </citation>
    <scope>NUCLEOTIDE SEQUENCE [LARGE SCALE GENOMIC DNA]</scope>
    <source>
        <strain evidence="1">Iper-2018</strain>
    </source>
</reference>
<sequence length="384" mass="43924">MAAPMHGCCKASKEQHAPLTSRRCGGAAVGTVHARTLLLTRVWFLRMHSVHTWRGKTQQSSPEQTRMPTKGKSTPVCREIEGLCLSYYFSDESVRSALAYKPRPDDVFLVGYPKCGTTWMQYLLWNIFSGGVPPKDKEEFVAKSPFLEFTGAQAAEQMPRPGVIKTHLPFDKQPYSKEAKYLYVTRNPYDCCVSYYHHMKIMPAYFFEDGTFDQFFELFVEGTGECGDFFDTLLSWYAHRNDPNVFFLTYEDLKKDTASWVLKMADFLGKEYGERLRSDPKVVERIVEASSVSNMKKAFRGEWKSEVTRDPPALDNSHGSLQLSEELLAAAIKKPLTGDFVRKGVVGDWRNYFSPEQIERMKKRIAIKTVGSDVMQLWKECDLP</sequence>
<dbReference type="Proteomes" id="UP000805193">
    <property type="component" value="Unassembled WGS sequence"/>
</dbReference>
<accession>A0AC60P9B7</accession>
<gene>
    <name evidence="1" type="ORF">HPB47_006988</name>
</gene>
<organism evidence="1 2">
    <name type="scientific">Ixodes persulcatus</name>
    <name type="common">Taiga tick</name>
    <dbReference type="NCBI Taxonomy" id="34615"/>
    <lineage>
        <taxon>Eukaryota</taxon>
        <taxon>Metazoa</taxon>
        <taxon>Ecdysozoa</taxon>
        <taxon>Arthropoda</taxon>
        <taxon>Chelicerata</taxon>
        <taxon>Arachnida</taxon>
        <taxon>Acari</taxon>
        <taxon>Parasitiformes</taxon>
        <taxon>Ixodida</taxon>
        <taxon>Ixodoidea</taxon>
        <taxon>Ixodidae</taxon>
        <taxon>Ixodinae</taxon>
        <taxon>Ixodes</taxon>
    </lineage>
</organism>
<proteinExistence type="predicted"/>
<evidence type="ECO:0000313" key="2">
    <source>
        <dbReference type="Proteomes" id="UP000805193"/>
    </source>
</evidence>
<protein>
    <submittedName>
        <fullName evidence="1">Uncharacterized protein</fullName>
    </submittedName>
</protein>
<keyword evidence="2" id="KW-1185">Reference proteome</keyword>